<dbReference type="EMBL" id="CP019082">
    <property type="protein sequence ID" value="APW61387.1"/>
    <property type="molecule type" value="Genomic_DNA"/>
</dbReference>
<evidence type="ECO:0000256" key="4">
    <source>
        <dbReference type="ARBA" id="ARBA00035206"/>
    </source>
</evidence>
<feature type="domain" description="Large ribosomal subunit protein uL24 C-terminal" evidence="7">
    <location>
        <begin position="43"/>
        <end position="106"/>
    </location>
</feature>
<evidence type="ECO:0000256" key="5">
    <source>
        <dbReference type="HAMAP-Rule" id="MF_01326"/>
    </source>
</evidence>
<dbReference type="KEGG" id="pbor:BSF38_02901"/>
<accession>A0A1U7CR22</accession>
<dbReference type="GO" id="GO:0006412">
    <property type="term" value="P:translation"/>
    <property type="evidence" value="ECO:0007669"/>
    <property type="project" value="UniProtKB-UniRule"/>
</dbReference>
<comment type="function">
    <text evidence="5">One of the proteins that surrounds the polypeptide exit tunnel on the outside of the subunit.</text>
</comment>
<dbReference type="CDD" id="cd06089">
    <property type="entry name" value="KOW_RPL26"/>
    <property type="match status" value="1"/>
</dbReference>
<dbReference type="InterPro" id="IPR003256">
    <property type="entry name" value="Ribosomal_uL24"/>
</dbReference>
<dbReference type="Pfam" id="PF17136">
    <property type="entry name" value="ribosomal_L24"/>
    <property type="match status" value="1"/>
</dbReference>
<dbReference type="SUPFAM" id="SSF50104">
    <property type="entry name" value="Translation proteins SH3-like domain"/>
    <property type="match status" value="1"/>
</dbReference>
<dbReference type="InterPro" id="IPR041988">
    <property type="entry name" value="Ribosomal_uL24_KOW"/>
</dbReference>
<dbReference type="AlphaFoldDB" id="A0A1U7CR22"/>
<keyword evidence="5" id="KW-0694">RNA-binding</keyword>
<dbReference type="InterPro" id="IPR057264">
    <property type="entry name" value="Ribosomal_uL24_C"/>
</dbReference>
<dbReference type="RefSeq" id="WP_076346699.1">
    <property type="nucleotide sequence ID" value="NZ_CP019082.1"/>
</dbReference>
<evidence type="ECO:0000256" key="2">
    <source>
        <dbReference type="ARBA" id="ARBA00022980"/>
    </source>
</evidence>
<dbReference type="PANTHER" id="PTHR12903">
    <property type="entry name" value="MITOCHONDRIAL RIBOSOMAL PROTEIN L24"/>
    <property type="match status" value="1"/>
</dbReference>
<keyword evidence="3 5" id="KW-0687">Ribonucleoprotein</keyword>
<evidence type="ECO:0000259" key="7">
    <source>
        <dbReference type="Pfam" id="PF17136"/>
    </source>
</evidence>
<feature type="compositionally biased region" description="Low complexity" evidence="6">
    <location>
        <begin position="118"/>
        <end position="127"/>
    </location>
</feature>
<organism evidence="8 9">
    <name type="scientific">Paludisphaera borealis</name>
    <dbReference type="NCBI Taxonomy" id="1387353"/>
    <lineage>
        <taxon>Bacteria</taxon>
        <taxon>Pseudomonadati</taxon>
        <taxon>Planctomycetota</taxon>
        <taxon>Planctomycetia</taxon>
        <taxon>Isosphaerales</taxon>
        <taxon>Isosphaeraceae</taxon>
        <taxon>Paludisphaera</taxon>
    </lineage>
</organism>
<dbReference type="InterPro" id="IPR008991">
    <property type="entry name" value="Translation_prot_SH3-like_sf"/>
</dbReference>
<keyword evidence="9" id="KW-1185">Reference proteome</keyword>
<comment type="subunit">
    <text evidence="5">Part of the 50S ribosomal subunit.</text>
</comment>
<feature type="region of interest" description="Disordered" evidence="6">
    <location>
        <begin position="107"/>
        <end position="127"/>
    </location>
</feature>
<evidence type="ECO:0000313" key="9">
    <source>
        <dbReference type="Proteomes" id="UP000186309"/>
    </source>
</evidence>
<gene>
    <name evidence="5 8" type="primary">rplX</name>
    <name evidence="8" type="ORF">BSF38_02901</name>
</gene>
<dbReference type="Proteomes" id="UP000186309">
    <property type="component" value="Chromosome"/>
</dbReference>
<dbReference type="HAMAP" id="MF_01326_B">
    <property type="entry name" value="Ribosomal_uL24_B"/>
    <property type="match status" value="1"/>
</dbReference>
<dbReference type="GO" id="GO:0003735">
    <property type="term" value="F:structural constituent of ribosome"/>
    <property type="evidence" value="ECO:0007669"/>
    <property type="project" value="InterPro"/>
</dbReference>
<dbReference type="STRING" id="1387353.BSF38_02901"/>
<dbReference type="GO" id="GO:1990904">
    <property type="term" value="C:ribonucleoprotein complex"/>
    <property type="evidence" value="ECO:0007669"/>
    <property type="project" value="UniProtKB-KW"/>
</dbReference>
<evidence type="ECO:0000313" key="8">
    <source>
        <dbReference type="EMBL" id="APW61387.1"/>
    </source>
</evidence>
<name>A0A1U7CR22_9BACT</name>
<evidence type="ECO:0000256" key="6">
    <source>
        <dbReference type="SAM" id="MobiDB-lite"/>
    </source>
</evidence>
<proteinExistence type="inferred from homology"/>
<evidence type="ECO:0000256" key="3">
    <source>
        <dbReference type="ARBA" id="ARBA00023274"/>
    </source>
</evidence>
<keyword evidence="5" id="KW-0699">rRNA-binding</keyword>
<protein>
    <recommendedName>
        <fullName evidence="4 5">Large ribosomal subunit protein uL24</fullName>
    </recommendedName>
</protein>
<reference evidence="9" key="1">
    <citation type="submission" date="2016-12" db="EMBL/GenBank/DDBJ databases">
        <title>Comparative genomics of four Isosphaeraceae planctomycetes: a common pool of plasmids and glycoside hydrolase genes.</title>
        <authorList>
            <person name="Ivanova A."/>
        </authorList>
    </citation>
    <scope>NUCLEOTIDE SEQUENCE [LARGE SCALE GENOMIC DNA]</scope>
    <source>
        <strain evidence="9">PX4</strain>
    </source>
</reference>
<sequence length="127" mass="13724">MHIRKDDQVEVIAGDDKGTSTDRRIAKVLRALPSRNKIVVEGVNRVYKHMKPSQKNPQGGRLSKEMPIDVSNVLLYCAKCTKGVRIGSRFTADGQKERCCKKCGASLGPIGPRKPSHAGAAGAAANR</sequence>
<keyword evidence="2 5" id="KW-0689">Ribosomal protein</keyword>
<comment type="function">
    <text evidence="5">One of two assembly initiator proteins, it binds directly to the 5'-end of the 23S rRNA, where it nucleates assembly of the 50S subunit.</text>
</comment>
<dbReference type="NCBIfam" id="TIGR01079">
    <property type="entry name" value="rplX_bact"/>
    <property type="match status" value="1"/>
</dbReference>
<dbReference type="OrthoDB" id="9807419at2"/>
<dbReference type="GO" id="GO:0005840">
    <property type="term" value="C:ribosome"/>
    <property type="evidence" value="ECO:0007669"/>
    <property type="project" value="UniProtKB-KW"/>
</dbReference>
<dbReference type="Gene3D" id="2.30.30.30">
    <property type="match status" value="1"/>
</dbReference>
<evidence type="ECO:0000256" key="1">
    <source>
        <dbReference type="ARBA" id="ARBA00010618"/>
    </source>
</evidence>
<dbReference type="GO" id="GO:0019843">
    <property type="term" value="F:rRNA binding"/>
    <property type="evidence" value="ECO:0007669"/>
    <property type="project" value="UniProtKB-UniRule"/>
</dbReference>
<comment type="similarity">
    <text evidence="1 5">Belongs to the universal ribosomal protein uL24 family.</text>
</comment>
<dbReference type="InterPro" id="IPR014722">
    <property type="entry name" value="Rib_uL2_dom2"/>
</dbReference>